<proteinExistence type="predicted"/>
<sequence length="232" mass="26313">MIKDLKCTTRYLEKFGPRCVLDVIRIKEDWCIRVNVMMVDGLEARIAMGMYMGIHNPTTLRSTPSFMRTKLRAKPSAALIASSRTEGRTVGGLLLQPKHDLNEVKGDDDTVNNIIIKKKKRVFFLDVNPICYDGSTPSLHSFAHWIFLFFSEVSLTDPVIVAAVVLYPFNKCDPLSNLRLRMLTLGYRKSGCIRDTNRTIQKLYQASLIYWGKLVVPKLTGFISSPCETFSV</sequence>
<gene>
    <name evidence="1" type="ORF">LSAT_V11C700345770</name>
</gene>
<organism evidence="1 2">
    <name type="scientific">Lactuca sativa</name>
    <name type="common">Garden lettuce</name>
    <dbReference type="NCBI Taxonomy" id="4236"/>
    <lineage>
        <taxon>Eukaryota</taxon>
        <taxon>Viridiplantae</taxon>
        <taxon>Streptophyta</taxon>
        <taxon>Embryophyta</taxon>
        <taxon>Tracheophyta</taxon>
        <taxon>Spermatophyta</taxon>
        <taxon>Magnoliopsida</taxon>
        <taxon>eudicotyledons</taxon>
        <taxon>Gunneridae</taxon>
        <taxon>Pentapetalae</taxon>
        <taxon>asterids</taxon>
        <taxon>campanulids</taxon>
        <taxon>Asterales</taxon>
        <taxon>Asteraceae</taxon>
        <taxon>Cichorioideae</taxon>
        <taxon>Cichorieae</taxon>
        <taxon>Lactucinae</taxon>
        <taxon>Lactuca</taxon>
    </lineage>
</organism>
<protein>
    <submittedName>
        <fullName evidence="1">Uncharacterized protein</fullName>
    </submittedName>
</protein>
<accession>A0A9R1X4M3</accession>
<evidence type="ECO:0000313" key="2">
    <source>
        <dbReference type="Proteomes" id="UP000235145"/>
    </source>
</evidence>
<keyword evidence="2" id="KW-1185">Reference proteome</keyword>
<dbReference type="EMBL" id="NBSK02000007">
    <property type="protein sequence ID" value="KAJ0198384.1"/>
    <property type="molecule type" value="Genomic_DNA"/>
</dbReference>
<comment type="caution">
    <text evidence="1">The sequence shown here is derived from an EMBL/GenBank/DDBJ whole genome shotgun (WGS) entry which is preliminary data.</text>
</comment>
<dbReference type="AlphaFoldDB" id="A0A9R1X4M3"/>
<reference evidence="1 2" key="1">
    <citation type="journal article" date="2017" name="Nat. Commun.">
        <title>Genome assembly with in vitro proximity ligation data and whole-genome triplication in lettuce.</title>
        <authorList>
            <person name="Reyes-Chin-Wo S."/>
            <person name="Wang Z."/>
            <person name="Yang X."/>
            <person name="Kozik A."/>
            <person name="Arikit S."/>
            <person name="Song C."/>
            <person name="Xia L."/>
            <person name="Froenicke L."/>
            <person name="Lavelle D.O."/>
            <person name="Truco M.J."/>
            <person name="Xia R."/>
            <person name="Zhu S."/>
            <person name="Xu C."/>
            <person name="Xu H."/>
            <person name="Xu X."/>
            <person name="Cox K."/>
            <person name="Korf I."/>
            <person name="Meyers B.C."/>
            <person name="Michelmore R.W."/>
        </authorList>
    </citation>
    <scope>NUCLEOTIDE SEQUENCE [LARGE SCALE GENOMIC DNA]</scope>
    <source>
        <strain evidence="2">cv. Salinas</strain>
        <tissue evidence="1">Seedlings</tissue>
    </source>
</reference>
<name>A0A9R1X4M3_LACSA</name>
<dbReference type="Proteomes" id="UP000235145">
    <property type="component" value="Unassembled WGS sequence"/>
</dbReference>
<evidence type="ECO:0000313" key="1">
    <source>
        <dbReference type="EMBL" id="KAJ0198384.1"/>
    </source>
</evidence>